<dbReference type="OrthoDB" id="294251at2759"/>
<proteinExistence type="predicted"/>
<evidence type="ECO:0000313" key="3">
    <source>
        <dbReference type="EMBL" id="KAB8338813.1"/>
    </source>
</evidence>
<evidence type="ECO:0000313" key="4">
    <source>
        <dbReference type="Proteomes" id="UP000327013"/>
    </source>
</evidence>
<dbReference type="PROSITE" id="PS50086">
    <property type="entry name" value="TBC_RABGAP"/>
    <property type="match status" value="1"/>
</dbReference>
<feature type="compositionally biased region" description="Polar residues" evidence="1">
    <location>
        <begin position="1053"/>
        <end position="1078"/>
    </location>
</feature>
<feature type="compositionally biased region" description="Polar residues" evidence="1">
    <location>
        <begin position="617"/>
        <end position="640"/>
    </location>
</feature>
<dbReference type="InterPro" id="IPR050302">
    <property type="entry name" value="Rab_GAP_TBC_domain"/>
</dbReference>
<dbReference type="SUPFAM" id="SSF47923">
    <property type="entry name" value="Ypt/Rab-GAP domain of gyp1p"/>
    <property type="match status" value="2"/>
</dbReference>
<dbReference type="EMBL" id="VIBQ01000010">
    <property type="protein sequence ID" value="KAB8338813.1"/>
    <property type="molecule type" value="Genomic_DNA"/>
</dbReference>
<feature type="compositionally biased region" description="Polar residues" evidence="1">
    <location>
        <begin position="222"/>
        <end position="231"/>
    </location>
</feature>
<name>A0A5N6KQT5_9ROSI</name>
<feature type="domain" description="Rab-GAP TBC" evidence="2">
    <location>
        <begin position="980"/>
        <end position="1228"/>
    </location>
</feature>
<feature type="region of interest" description="Disordered" evidence="1">
    <location>
        <begin position="486"/>
        <end position="855"/>
    </location>
</feature>
<feature type="compositionally biased region" description="Polar residues" evidence="1">
    <location>
        <begin position="277"/>
        <end position="302"/>
    </location>
</feature>
<feature type="compositionally biased region" description="Basic and acidic residues" evidence="1">
    <location>
        <begin position="310"/>
        <end position="319"/>
    </location>
</feature>
<dbReference type="SMART" id="SM00164">
    <property type="entry name" value="TBC"/>
    <property type="match status" value="1"/>
</dbReference>
<feature type="compositionally biased region" description="Low complexity" evidence="1">
    <location>
        <begin position="808"/>
        <end position="822"/>
    </location>
</feature>
<dbReference type="InterPro" id="IPR035969">
    <property type="entry name" value="Rab-GAP_TBC_sf"/>
</dbReference>
<evidence type="ECO:0000256" key="1">
    <source>
        <dbReference type="SAM" id="MobiDB-lite"/>
    </source>
</evidence>
<dbReference type="InterPro" id="IPR000195">
    <property type="entry name" value="Rab-GAP-TBC_dom"/>
</dbReference>
<feature type="compositionally biased region" description="Pro residues" evidence="1">
    <location>
        <begin position="78"/>
        <end position="95"/>
    </location>
</feature>
<dbReference type="GO" id="GO:0031267">
    <property type="term" value="F:small GTPase binding"/>
    <property type="evidence" value="ECO:0007669"/>
    <property type="project" value="TreeGrafter"/>
</dbReference>
<feature type="region of interest" description="Disordered" evidence="1">
    <location>
        <begin position="419"/>
        <end position="457"/>
    </location>
</feature>
<dbReference type="Gene3D" id="1.10.472.80">
    <property type="entry name" value="Ypt/Rab-GAP domain of gyp1p, domain 3"/>
    <property type="match status" value="1"/>
</dbReference>
<feature type="compositionally biased region" description="Polar residues" evidence="1">
    <location>
        <begin position="716"/>
        <end position="730"/>
    </location>
</feature>
<feature type="compositionally biased region" description="Polar residues" evidence="1">
    <location>
        <begin position="591"/>
        <end position="609"/>
    </location>
</feature>
<feature type="compositionally biased region" description="Basic residues" evidence="1">
    <location>
        <begin position="1337"/>
        <end position="1346"/>
    </location>
</feature>
<comment type="caution">
    <text evidence="3">The sequence shown here is derived from an EMBL/GenBank/DDBJ whole genome shotgun (WGS) entry which is preliminary data.</text>
</comment>
<organism evidence="3 4">
    <name type="scientific">Carpinus fangiana</name>
    <dbReference type="NCBI Taxonomy" id="176857"/>
    <lineage>
        <taxon>Eukaryota</taxon>
        <taxon>Viridiplantae</taxon>
        <taxon>Streptophyta</taxon>
        <taxon>Embryophyta</taxon>
        <taxon>Tracheophyta</taxon>
        <taxon>Spermatophyta</taxon>
        <taxon>Magnoliopsida</taxon>
        <taxon>eudicotyledons</taxon>
        <taxon>Gunneridae</taxon>
        <taxon>Pentapetalae</taxon>
        <taxon>rosids</taxon>
        <taxon>fabids</taxon>
        <taxon>Fagales</taxon>
        <taxon>Betulaceae</taxon>
        <taxon>Carpinus</taxon>
    </lineage>
</organism>
<feature type="compositionally biased region" description="Basic and acidic residues" evidence="1">
    <location>
        <begin position="642"/>
        <end position="651"/>
    </location>
</feature>
<sequence>MVTNGHWQGPPAPPDHAHRPLANQTSLPSLRAPNDGRPPPPPSPSALRPRAPSSPGNQFFSVFPPRTSSNNRRANVPLPAPRPAPAPIAVPPPPRSASLRHLNNLRSPTAPHPSEFPPRKASVPQDQLRGVIVPPTRRSPALAEQPFAIAGTTPPPHLPLRKEATQNLRLGRPPPDRRLLQPRIRTDAFPQQVQRGLRPRSADLSPSSSPAQSPRLDVFPPHTNSSSSPPLDTTPAGLTPPQRPPQTPYPGSESYNSNLSNISLASDPAPRPPPAHQNYTVGTAFRSTSTPQPLAGSQSTRYNGVPPEANNDHSGRTKPDSAWQEQSGDSPVRESLHSALTNGSSAVDLSGTDRSSIITSRSSASDANQPSSNWPKIREQNAAGEEVISVDEYLDMYAEGFETSPAVTATDVDIPAVPPLPSLQKEPPSPSIVPPLEKHLSEEYPRADSPPPVPADVDIFKFEEPRQQDVPSTDLLKVEQPIAEMRRVESLMAEPPAEEPPSPEPSQAGFAHAVQPGPEQESSESRPPVPATMEFPPRKQSLPSDRLDAKLDTQPDTIVTTPTGGNSFNLGPVGTAVEPLFDGSKDEPTTRQENIAQEDQNESLHQIGQSPAELIQSAPSLEQEQQQRESINSLARTASLHSEPHELERWESLQPEPFQAMAPRADPPRVSSYGIGSPYEDDGSAAEKANPGPDKKMQPPRISTYGVGSPYDDETVQTQLQQPHADSNSLLPVKDGLPRPESSYDDPDTLQLSRSGFPPNERPVTAPNKADLPKIELSTIQEASNDARPFTAPRLEYPPAERPPLPQEPSSAQSSPVQSPKSAKFPSGSQASPVTSPRMHTIQPERGSMRPVPRARMMAPPTKVGAMKVGAMGPVGIPRTFAAGARTSAQIMAGLFDASEAPAPSEDELRSPHRDRYGFKKQSQYVKEEQYDAWNLYYAMYLERRRNKWNELMMSNGCSIDKPTVFPPKSDKVKRYVRKGIPPEWRGAAWFYYAGGPARVAKDPRLYLELATKGDRGDMSEQDREHIERDLNRTFPDNLKFKAEPPAEPSPNPRATMSGSMSTNRATMSTMSSGSRDSAPSELPMIRSLRRVLRAFAIHCPKIGYCQSLNFLAGQLLLFLDGDEEKAFHLLCVLTTEHLPGTHGFALEGANVDIGVLMQSLRDTMPQVWAQLDDRAGTAAKTGLGDMRTQTGLPTVSLATTAWFMSCFVGTLPIESACRVWDCLFYEGSKTLFRVALGIFRLGEPEIRRLGDPMEIFQVVQTLPRHLIDANALMEASFGKSLEGRGLLGQGVVERRRAERRIVYNAETIAQLQPPPMPEQEGDKDRKGLSRGMGTLRRLKSRKGRT</sequence>
<dbReference type="Gene3D" id="1.10.8.270">
    <property type="entry name" value="putative rabgap domain of human tbc1 domain family member 14 like domains"/>
    <property type="match status" value="1"/>
</dbReference>
<feature type="region of interest" description="Disordered" evidence="1">
    <location>
        <begin position="1"/>
        <end position="383"/>
    </location>
</feature>
<feature type="compositionally biased region" description="Basic and acidic residues" evidence="1">
    <location>
        <begin position="436"/>
        <end position="446"/>
    </location>
</feature>
<dbReference type="Pfam" id="PF00566">
    <property type="entry name" value="RabGAP-TBC"/>
    <property type="match status" value="1"/>
</dbReference>
<accession>A0A5N6KQT5</accession>
<feature type="compositionally biased region" description="Polar residues" evidence="1">
    <location>
        <begin position="253"/>
        <end position="264"/>
    </location>
</feature>
<feature type="compositionally biased region" description="Low complexity" evidence="1">
    <location>
        <begin position="352"/>
        <end position="367"/>
    </location>
</feature>
<gene>
    <name evidence="3" type="ORF">FH972_021757</name>
</gene>
<feature type="compositionally biased region" description="Polar residues" evidence="1">
    <location>
        <begin position="338"/>
        <end position="347"/>
    </location>
</feature>
<feature type="compositionally biased region" description="Low complexity" evidence="1">
    <location>
        <begin position="45"/>
        <end position="55"/>
    </location>
</feature>
<feature type="region of interest" description="Disordered" evidence="1">
    <location>
        <begin position="1038"/>
        <end position="1081"/>
    </location>
</feature>
<keyword evidence="4" id="KW-1185">Reference proteome</keyword>
<feature type="compositionally biased region" description="Polar residues" evidence="1">
    <location>
        <begin position="554"/>
        <end position="569"/>
    </location>
</feature>
<feature type="compositionally biased region" description="Pro residues" evidence="1">
    <location>
        <begin position="419"/>
        <end position="433"/>
    </location>
</feature>
<reference evidence="3 4" key="1">
    <citation type="submission" date="2019-06" db="EMBL/GenBank/DDBJ databases">
        <title>A chromosomal-level reference genome of Carpinus fangiana (Coryloideae, Betulaceae).</title>
        <authorList>
            <person name="Yang X."/>
            <person name="Wang Z."/>
            <person name="Zhang L."/>
            <person name="Hao G."/>
            <person name="Liu J."/>
            <person name="Yang Y."/>
        </authorList>
    </citation>
    <scope>NUCLEOTIDE SEQUENCE [LARGE SCALE GENOMIC DNA]</scope>
    <source>
        <strain evidence="3">Cfa_2016G</strain>
        <tissue evidence="3">Leaf</tissue>
    </source>
</reference>
<feature type="region of interest" description="Disordered" evidence="1">
    <location>
        <begin position="1311"/>
        <end position="1346"/>
    </location>
</feature>
<dbReference type="Proteomes" id="UP000327013">
    <property type="component" value="Unassembled WGS sequence"/>
</dbReference>
<dbReference type="PANTHER" id="PTHR47219:SF20">
    <property type="entry name" value="TBC1 DOMAIN FAMILY MEMBER 2B"/>
    <property type="match status" value="1"/>
</dbReference>
<dbReference type="PANTHER" id="PTHR47219">
    <property type="entry name" value="RAB GTPASE-ACTIVATING PROTEIN 1-LIKE"/>
    <property type="match status" value="1"/>
</dbReference>
<evidence type="ECO:0000259" key="2">
    <source>
        <dbReference type="PROSITE" id="PS50086"/>
    </source>
</evidence>
<protein>
    <recommendedName>
        <fullName evidence="2">Rab-GAP TBC domain-containing protein</fullName>
    </recommendedName>
</protein>
<dbReference type="GO" id="GO:0005096">
    <property type="term" value="F:GTPase activator activity"/>
    <property type="evidence" value="ECO:0007669"/>
    <property type="project" value="TreeGrafter"/>
</dbReference>